<accession>A0ACB7X7X4</accession>
<name>A0ACB7X7X4_9ERIC</name>
<organism evidence="1 2">
    <name type="scientific">Vaccinium darrowii</name>
    <dbReference type="NCBI Taxonomy" id="229202"/>
    <lineage>
        <taxon>Eukaryota</taxon>
        <taxon>Viridiplantae</taxon>
        <taxon>Streptophyta</taxon>
        <taxon>Embryophyta</taxon>
        <taxon>Tracheophyta</taxon>
        <taxon>Spermatophyta</taxon>
        <taxon>Magnoliopsida</taxon>
        <taxon>eudicotyledons</taxon>
        <taxon>Gunneridae</taxon>
        <taxon>Pentapetalae</taxon>
        <taxon>asterids</taxon>
        <taxon>Ericales</taxon>
        <taxon>Ericaceae</taxon>
        <taxon>Vaccinioideae</taxon>
        <taxon>Vaccinieae</taxon>
        <taxon>Vaccinium</taxon>
    </lineage>
</organism>
<evidence type="ECO:0000313" key="2">
    <source>
        <dbReference type="Proteomes" id="UP000828048"/>
    </source>
</evidence>
<reference evidence="1 2" key="1">
    <citation type="journal article" date="2021" name="Hortic Res">
        <title>High-quality reference genome and annotation aids understanding of berry development for evergreen blueberry (Vaccinium darrowii).</title>
        <authorList>
            <person name="Yu J."/>
            <person name="Hulse-Kemp A.M."/>
            <person name="Babiker E."/>
            <person name="Staton M."/>
        </authorList>
    </citation>
    <scope>NUCLEOTIDE SEQUENCE [LARGE SCALE GENOMIC DNA]</scope>
    <source>
        <strain evidence="2">cv. NJ 8807/NJ 8810</strain>
        <tissue evidence="1">Young leaf</tissue>
    </source>
</reference>
<dbReference type="Proteomes" id="UP000828048">
    <property type="component" value="Chromosome 6"/>
</dbReference>
<sequence>MVLVSNLLFFRKRWHVHNNIVYMHEVEARSLFIAFHLEVLAFGAHVMHFQMVTLYSPPYMLDLIIHAMFQGKISSCKLSIFGGLTDNLWISTLTNMQRNTAGGNLIPHVLKVQVGEDIVGKLLSVVHMGPQAVCIFSAAGFVAIANIRTPGCLGSGVLRCQVL</sequence>
<protein>
    <submittedName>
        <fullName evidence="1">Uncharacterized protein</fullName>
    </submittedName>
</protein>
<keyword evidence="2" id="KW-1185">Reference proteome</keyword>
<comment type="caution">
    <text evidence="1">The sequence shown here is derived from an EMBL/GenBank/DDBJ whole genome shotgun (WGS) entry which is preliminary data.</text>
</comment>
<evidence type="ECO:0000313" key="1">
    <source>
        <dbReference type="EMBL" id="KAH7836867.1"/>
    </source>
</evidence>
<gene>
    <name evidence="1" type="ORF">Vadar_006713</name>
</gene>
<proteinExistence type="predicted"/>
<dbReference type="EMBL" id="CM037156">
    <property type="protein sequence ID" value="KAH7836867.1"/>
    <property type="molecule type" value="Genomic_DNA"/>
</dbReference>